<keyword evidence="2" id="KW-0722">Serine protease inhibitor</keyword>
<dbReference type="InterPro" id="IPR023796">
    <property type="entry name" value="Serpin_dom"/>
</dbReference>
<dbReference type="Pfam" id="PF00079">
    <property type="entry name" value="Serpin"/>
    <property type="match status" value="1"/>
</dbReference>
<feature type="domain" description="Serpin" evidence="3">
    <location>
        <begin position="30"/>
        <end position="86"/>
    </location>
</feature>
<protein>
    <submittedName>
        <fullName evidence="4">Serpin isoform a</fullName>
    </submittedName>
</protein>
<keyword evidence="1" id="KW-0646">Protease inhibitor</keyword>
<reference evidence="4 5" key="1">
    <citation type="submission" date="2015-04" db="EMBL/GenBank/DDBJ databases">
        <title>Lasius niger genome sequencing.</title>
        <authorList>
            <person name="Konorov E.A."/>
            <person name="Nikitin M.A."/>
            <person name="Kirill M.V."/>
            <person name="Chang P."/>
        </authorList>
    </citation>
    <scope>NUCLEOTIDE SEQUENCE [LARGE SCALE GENOMIC DNA]</scope>
    <source>
        <tissue evidence="4">Whole</tissue>
    </source>
</reference>
<organism evidence="4 5">
    <name type="scientific">Lasius niger</name>
    <name type="common">Black garden ant</name>
    <dbReference type="NCBI Taxonomy" id="67767"/>
    <lineage>
        <taxon>Eukaryota</taxon>
        <taxon>Metazoa</taxon>
        <taxon>Ecdysozoa</taxon>
        <taxon>Arthropoda</taxon>
        <taxon>Hexapoda</taxon>
        <taxon>Insecta</taxon>
        <taxon>Pterygota</taxon>
        <taxon>Neoptera</taxon>
        <taxon>Endopterygota</taxon>
        <taxon>Hymenoptera</taxon>
        <taxon>Apocrita</taxon>
        <taxon>Aculeata</taxon>
        <taxon>Formicoidea</taxon>
        <taxon>Formicidae</taxon>
        <taxon>Formicinae</taxon>
        <taxon>Lasius</taxon>
        <taxon>Lasius</taxon>
    </lineage>
</organism>
<dbReference type="SUPFAM" id="SSF56574">
    <property type="entry name" value="Serpins"/>
    <property type="match status" value="1"/>
</dbReference>
<proteinExistence type="predicted"/>
<dbReference type="STRING" id="67767.A0A0J7MVV9"/>
<evidence type="ECO:0000256" key="1">
    <source>
        <dbReference type="ARBA" id="ARBA00022690"/>
    </source>
</evidence>
<evidence type="ECO:0000259" key="3">
    <source>
        <dbReference type="Pfam" id="PF00079"/>
    </source>
</evidence>
<keyword evidence="5" id="KW-1185">Reference proteome</keyword>
<gene>
    <name evidence="4" type="ORF">RF55_17486</name>
</gene>
<dbReference type="AlphaFoldDB" id="A0A0J7MVV9"/>
<dbReference type="Proteomes" id="UP000036403">
    <property type="component" value="Unassembled WGS sequence"/>
</dbReference>
<name>A0A0J7MVV9_LASNI</name>
<dbReference type="PaxDb" id="67767-A0A0J7MVV9"/>
<evidence type="ECO:0000313" key="4">
    <source>
        <dbReference type="EMBL" id="KMQ84600.1"/>
    </source>
</evidence>
<dbReference type="EMBL" id="LBMM01015986">
    <property type="protein sequence ID" value="KMQ84600.1"/>
    <property type="molecule type" value="Genomic_DNA"/>
</dbReference>
<sequence>MEQLDMKSPKPEMMITTTNLEEKLSESRFQFALKCLQIFVLRKPTENVVFCPYSIYEGLLMVYFVSRDDTERHLKRILQLPNITKELLATYYKMERKKE</sequence>
<dbReference type="Gene3D" id="3.30.497.10">
    <property type="entry name" value="Antithrombin, subunit I, domain 2"/>
    <property type="match status" value="1"/>
</dbReference>
<dbReference type="OrthoDB" id="10563507at2759"/>
<evidence type="ECO:0000256" key="2">
    <source>
        <dbReference type="ARBA" id="ARBA00022900"/>
    </source>
</evidence>
<dbReference type="InterPro" id="IPR042178">
    <property type="entry name" value="Serpin_sf_1"/>
</dbReference>
<feature type="non-terminal residue" evidence="4">
    <location>
        <position position="99"/>
    </location>
</feature>
<dbReference type="GO" id="GO:0004867">
    <property type="term" value="F:serine-type endopeptidase inhibitor activity"/>
    <property type="evidence" value="ECO:0007669"/>
    <property type="project" value="UniProtKB-KW"/>
</dbReference>
<accession>A0A0J7MVV9</accession>
<comment type="caution">
    <text evidence="4">The sequence shown here is derived from an EMBL/GenBank/DDBJ whole genome shotgun (WGS) entry which is preliminary data.</text>
</comment>
<evidence type="ECO:0000313" key="5">
    <source>
        <dbReference type="Proteomes" id="UP000036403"/>
    </source>
</evidence>
<dbReference type="InterPro" id="IPR036186">
    <property type="entry name" value="Serpin_sf"/>
</dbReference>